<dbReference type="EMBL" id="FOAZ01000009">
    <property type="protein sequence ID" value="SEL54201.1"/>
    <property type="molecule type" value="Genomic_DNA"/>
</dbReference>
<dbReference type="STRING" id="235985.SAMN05414137_109332"/>
<evidence type="ECO:0000256" key="1">
    <source>
        <dbReference type="SAM" id="MobiDB-lite"/>
    </source>
</evidence>
<protein>
    <submittedName>
        <fullName evidence="3">Predicted Zn-dependent peptidase</fullName>
    </submittedName>
</protein>
<dbReference type="Proteomes" id="UP000183015">
    <property type="component" value="Unassembled WGS sequence"/>
</dbReference>
<dbReference type="SUPFAM" id="SSF63411">
    <property type="entry name" value="LuxS/MPP-like metallohydrolase"/>
    <property type="match status" value="2"/>
</dbReference>
<dbReference type="AlphaFoldDB" id="A0A1H7R1N9"/>
<dbReference type="Gene3D" id="3.30.830.10">
    <property type="entry name" value="Metalloenzyme, LuxS/M16 peptidase-like"/>
    <property type="match status" value="2"/>
</dbReference>
<evidence type="ECO:0000313" key="4">
    <source>
        <dbReference type="Proteomes" id="UP000183015"/>
    </source>
</evidence>
<dbReference type="InterPro" id="IPR011249">
    <property type="entry name" value="Metalloenz_LuxS/M16"/>
</dbReference>
<feature type="region of interest" description="Disordered" evidence="1">
    <location>
        <begin position="476"/>
        <end position="505"/>
    </location>
</feature>
<feature type="transmembrane region" description="Helical" evidence="2">
    <location>
        <begin position="512"/>
        <end position="535"/>
    </location>
</feature>
<keyword evidence="2" id="KW-0812">Transmembrane</keyword>
<keyword evidence="4" id="KW-1185">Reference proteome</keyword>
<sequence>MSPSFHSTEVDGIPALFAHRPGPMRAGLVFRVGVADETLASTGITHLTEHLALHRQGLADYHFNGVTKATFTHFLVEGDQREVVAYLNGVCSSLVDLPMDRLEVEKEILRTEAASRNPGQLPLWRYGAQGHGLISYPEWGLGPLRPDDVRAWADQWFTRDNAVLWIAGEQFPAGLDLKLPAGAWRPLPPVTSALPTTPAYFSDGKGGVLADFQVTESIAAEAYAAVLERELFRALRQEGGWSYTAATDYVARGDGYAMLTAFADALPKKQDAVLGGFVDVLAKLQVGRIEQADLDAARSRLDAALTAPDAAAKRLPGAAENYLTGRPVVELDQVRAELWSLTPAHLHAVATEAAGTALLQVPSGHGAKWAGFVPAPTQSTGAVAGRSFPSVAKDGTALVVGPEGVSFTAPDLYVTVRYRDCAAKLSWPDGGRRLIGTDGLTVEIEPAQYGLDAQTMAGVDAAVHPSATVWLPPRQNRPQVRTSATPAAATNAVVSGSGKGKRPTTERTRAQTVVLVVFLLLSIPWSGLALLVTAFGASDPQTSTSDWIVVTVFFWVVAALLAWPAIRVLRRTRRR</sequence>
<dbReference type="eggNOG" id="COG0612">
    <property type="taxonomic scope" value="Bacteria"/>
</dbReference>
<dbReference type="RefSeq" id="WP_236655959.1">
    <property type="nucleotide sequence ID" value="NZ_BBPN01000009.1"/>
</dbReference>
<feature type="compositionally biased region" description="Polar residues" evidence="1">
    <location>
        <begin position="476"/>
        <end position="485"/>
    </location>
</feature>
<proteinExistence type="predicted"/>
<evidence type="ECO:0000256" key="2">
    <source>
        <dbReference type="SAM" id="Phobius"/>
    </source>
</evidence>
<name>A0A1H7R1N9_STRJI</name>
<evidence type="ECO:0000313" key="3">
    <source>
        <dbReference type="EMBL" id="SEL54201.1"/>
    </source>
</evidence>
<dbReference type="GO" id="GO:0046872">
    <property type="term" value="F:metal ion binding"/>
    <property type="evidence" value="ECO:0007669"/>
    <property type="project" value="InterPro"/>
</dbReference>
<gene>
    <name evidence="3" type="ORF">SAMN05414137_109332</name>
</gene>
<keyword evidence="2" id="KW-1133">Transmembrane helix</keyword>
<reference evidence="4" key="1">
    <citation type="submission" date="2016-10" db="EMBL/GenBank/DDBJ databases">
        <authorList>
            <person name="Varghese N."/>
        </authorList>
    </citation>
    <scope>NUCLEOTIDE SEQUENCE [LARGE SCALE GENOMIC DNA]</scope>
    <source>
        <strain evidence="4">DSM 45096 / BCRC 16803 / CGMCC 4.1857 / CIP 109030 / JCM 12277 / KCTC 19219 / NBRC 100920 / 33214</strain>
    </source>
</reference>
<accession>A0A1H7R1N9</accession>
<feature type="transmembrane region" description="Helical" evidence="2">
    <location>
        <begin position="547"/>
        <end position="566"/>
    </location>
</feature>
<keyword evidence="2" id="KW-0472">Membrane</keyword>
<organism evidence="3 4">
    <name type="scientific">Streptacidiphilus jiangxiensis</name>
    <dbReference type="NCBI Taxonomy" id="235985"/>
    <lineage>
        <taxon>Bacteria</taxon>
        <taxon>Bacillati</taxon>
        <taxon>Actinomycetota</taxon>
        <taxon>Actinomycetes</taxon>
        <taxon>Kitasatosporales</taxon>
        <taxon>Streptomycetaceae</taxon>
        <taxon>Streptacidiphilus</taxon>
    </lineage>
</organism>